<dbReference type="PROSITE" id="PS00455">
    <property type="entry name" value="AMP_BINDING"/>
    <property type="match status" value="1"/>
</dbReference>
<protein>
    <submittedName>
        <fullName evidence="5">Long-chain-fatty-acid--CoA ligase</fullName>
        <ecNumber evidence="5">6.2.1.3</ecNumber>
    </submittedName>
</protein>
<dbReference type="CDD" id="cd07812">
    <property type="entry name" value="SRPBCC"/>
    <property type="match status" value="1"/>
</dbReference>
<comment type="similarity">
    <text evidence="1">Belongs to the ATP-dependent AMP-binding enzyme family.</text>
</comment>
<organism evidence="5 6">
    <name type="scientific">Actinokineospora spheciospongiae</name>
    <dbReference type="NCBI Taxonomy" id="909613"/>
    <lineage>
        <taxon>Bacteria</taxon>
        <taxon>Bacillati</taxon>
        <taxon>Actinomycetota</taxon>
        <taxon>Actinomycetes</taxon>
        <taxon>Pseudonocardiales</taxon>
        <taxon>Pseudonocardiaceae</taxon>
        <taxon>Actinokineospora</taxon>
    </lineage>
</organism>
<dbReference type="Proteomes" id="UP000019277">
    <property type="component" value="Unassembled WGS sequence"/>
</dbReference>
<reference evidence="5 6" key="1">
    <citation type="journal article" date="2014" name="Genome Announc.">
        <title>Draft Genome Sequence of the Antitrypanosomally Active Sponge-Associated Bacterium Actinokineospora sp. Strain EG49.</title>
        <authorList>
            <person name="Harjes J."/>
            <person name="Ryu T."/>
            <person name="Abdelmohsen U.R."/>
            <person name="Moitinho-Silva L."/>
            <person name="Horn H."/>
            <person name="Ravasi T."/>
            <person name="Hentschel U."/>
        </authorList>
    </citation>
    <scope>NUCLEOTIDE SEQUENCE [LARGE SCALE GENOMIC DNA]</scope>
    <source>
        <strain evidence="5 6">EG49</strain>
    </source>
</reference>
<dbReference type="Gene3D" id="3.30.300.30">
    <property type="match status" value="1"/>
</dbReference>
<evidence type="ECO:0000256" key="1">
    <source>
        <dbReference type="ARBA" id="ARBA00006432"/>
    </source>
</evidence>
<dbReference type="OrthoDB" id="56621at2"/>
<dbReference type="InterPro" id="IPR025110">
    <property type="entry name" value="AMP-bd_C"/>
</dbReference>
<dbReference type="RefSeq" id="WP_035282272.1">
    <property type="nucleotide sequence ID" value="NZ_AYXG01000097.1"/>
</dbReference>
<dbReference type="GO" id="GO:0004467">
    <property type="term" value="F:long-chain fatty acid-CoA ligase activity"/>
    <property type="evidence" value="ECO:0007669"/>
    <property type="project" value="UniProtKB-EC"/>
</dbReference>
<dbReference type="CDD" id="cd04433">
    <property type="entry name" value="AFD_class_I"/>
    <property type="match status" value="1"/>
</dbReference>
<dbReference type="eggNOG" id="COG0318">
    <property type="taxonomic scope" value="Bacteria"/>
</dbReference>
<dbReference type="InterPro" id="IPR045851">
    <property type="entry name" value="AMP-bd_C_sf"/>
</dbReference>
<dbReference type="Gene3D" id="3.40.50.12780">
    <property type="entry name" value="N-terminal domain of ligase-like"/>
    <property type="match status" value="1"/>
</dbReference>
<name>W7J7G9_9PSEU</name>
<keyword evidence="2 5" id="KW-0436">Ligase</keyword>
<dbReference type="PANTHER" id="PTHR43201">
    <property type="entry name" value="ACYL-COA SYNTHETASE"/>
    <property type="match status" value="1"/>
</dbReference>
<dbReference type="InterPro" id="IPR023393">
    <property type="entry name" value="START-like_dom_sf"/>
</dbReference>
<feature type="domain" description="AMP-dependent synthetase/ligase" evidence="3">
    <location>
        <begin position="207"/>
        <end position="558"/>
    </location>
</feature>
<dbReference type="PANTHER" id="PTHR43201:SF5">
    <property type="entry name" value="MEDIUM-CHAIN ACYL-COA LIGASE ACSF2, MITOCHONDRIAL"/>
    <property type="match status" value="1"/>
</dbReference>
<dbReference type="Pfam" id="PF13193">
    <property type="entry name" value="AMP-binding_C"/>
    <property type="match status" value="1"/>
</dbReference>
<dbReference type="STRING" id="909613.UO65_2715"/>
<accession>W7J7G9</accession>
<dbReference type="InterPro" id="IPR020845">
    <property type="entry name" value="AMP-binding_CS"/>
</dbReference>
<dbReference type="InterPro" id="IPR000873">
    <property type="entry name" value="AMP-dep_synth/lig_dom"/>
</dbReference>
<feature type="domain" description="AMP-binding enzyme C-terminal" evidence="4">
    <location>
        <begin position="607"/>
        <end position="681"/>
    </location>
</feature>
<dbReference type="InterPro" id="IPR042099">
    <property type="entry name" value="ANL_N_sf"/>
</dbReference>
<dbReference type="PATRIC" id="fig|909613.9.peg.2715"/>
<gene>
    <name evidence="5" type="ORF">UO65_2715</name>
</gene>
<dbReference type="Pfam" id="PF00501">
    <property type="entry name" value="AMP-binding"/>
    <property type="match status" value="1"/>
</dbReference>
<evidence type="ECO:0000313" key="5">
    <source>
        <dbReference type="EMBL" id="EWC62004.1"/>
    </source>
</evidence>
<evidence type="ECO:0000256" key="2">
    <source>
        <dbReference type="ARBA" id="ARBA00022598"/>
    </source>
</evidence>
<dbReference type="SUPFAM" id="SSF56801">
    <property type="entry name" value="Acetyl-CoA synthetase-like"/>
    <property type="match status" value="1"/>
</dbReference>
<sequence length="691" mass="74739">MPTELVEVEQVLGHAPEQVWELIGDPALYSRYVREVATAERVAAHTRNPRYRVRFSVRGRPPVPDEVEVLVSRPREHLVLISPRWHDGHLSVRLESVRGDAGGRERTRVQVMLSLPDSLTAGTVLTPSWTRKRIRKALALMDHHLAGRALTVSPTRIDQAARGQTALTVARTLARAGVLGPGRPDRVVRQLGELSRWGATLVGGYRAAAARVPDALAVRDERGGLTYAEVDARTTRLANALAERGVRQGRRVAVMCRNHAGLVESTIACGKLGADVVLLNTGLSADQVADLVAEHRPIALLADAEFAPLFHHLPRSLTWISTWSAAPGDLTTDALVADGSPAPIHPPAQPGRIIVLTSGTTGTPKGARRRTPSGLSAAAAVLSRIPLRAGERMLVSAPLFHTWGLAGMQLCMPLHATMTLQRRFDPEAALRVIAEQRITAFFAVPVMLQRIMDLPAHVRERHDTSSLRVVASSGSALPGSLVTSFMDTFGEVLYNLYGSTEVSWASIATPADLRAAPATAGRCPVGTKVGILDADGNPLPPGAVGRICVGNEMLFEGYTCGATSEMHDDLMVTGDRGYLDADRRLFVSGRDDDMIVSGGENVFPRPVEELLLSIDEVADVAVVGVADHEFGQRFAAYLALKPGARLGVTAVQEFIHEHLERYSVPRDVIFVRKVPRNATGKVVKRLLVEQE</sequence>
<dbReference type="Gene3D" id="3.30.530.20">
    <property type="match status" value="1"/>
</dbReference>
<proteinExistence type="inferred from homology"/>
<dbReference type="AlphaFoldDB" id="W7J7G9"/>
<evidence type="ECO:0000259" key="3">
    <source>
        <dbReference type="Pfam" id="PF00501"/>
    </source>
</evidence>
<comment type="caution">
    <text evidence="5">The sequence shown here is derived from an EMBL/GenBank/DDBJ whole genome shotgun (WGS) entry which is preliminary data.</text>
</comment>
<keyword evidence="6" id="KW-1185">Reference proteome</keyword>
<accession>A0A8E3BHX4</accession>
<dbReference type="EC" id="6.2.1.3" evidence="5"/>
<dbReference type="EMBL" id="AYXG01000097">
    <property type="protein sequence ID" value="EWC62004.1"/>
    <property type="molecule type" value="Genomic_DNA"/>
</dbReference>
<evidence type="ECO:0000259" key="4">
    <source>
        <dbReference type="Pfam" id="PF13193"/>
    </source>
</evidence>
<evidence type="ECO:0000313" key="6">
    <source>
        <dbReference type="Proteomes" id="UP000019277"/>
    </source>
</evidence>
<dbReference type="SUPFAM" id="SSF55961">
    <property type="entry name" value="Bet v1-like"/>
    <property type="match status" value="1"/>
</dbReference>
<dbReference type="GO" id="GO:0031956">
    <property type="term" value="F:medium-chain fatty acid-CoA ligase activity"/>
    <property type="evidence" value="ECO:0007669"/>
    <property type="project" value="TreeGrafter"/>
</dbReference>